<accession>A0ABP6H182</accession>
<dbReference type="Gene3D" id="2.10.109.10">
    <property type="entry name" value="Umud Fragment, subunit A"/>
    <property type="match status" value="1"/>
</dbReference>
<name>A0ABP6H182_9MICO</name>
<dbReference type="RefSeq" id="WP_344191099.1">
    <property type="nucleotide sequence ID" value="NZ_BAAARN010000001.1"/>
</dbReference>
<keyword evidence="2" id="KW-1185">Reference proteome</keyword>
<organism evidence="1 2">
    <name type="scientific">Pedococcus aerophilus</name>
    <dbReference type="NCBI Taxonomy" id="436356"/>
    <lineage>
        <taxon>Bacteria</taxon>
        <taxon>Bacillati</taxon>
        <taxon>Actinomycetota</taxon>
        <taxon>Actinomycetes</taxon>
        <taxon>Micrococcales</taxon>
        <taxon>Intrasporangiaceae</taxon>
        <taxon>Pedococcus</taxon>
    </lineage>
</organism>
<protein>
    <recommendedName>
        <fullName evidence="3">Peptidase S24/S26A/S26B/S26C domain-containing protein</fullName>
    </recommendedName>
</protein>
<evidence type="ECO:0000313" key="1">
    <source>
        <dbReference type="EMBL" id="GAA2733385.1"/>
    </source>
</evidence>
<sequence length="127" mass="13921">MPIGLGVVVVRGRSMEPTLHTGDRMVVLKGAPPRLGRLAIVRLPPDDDGAPRPLAIKRVTMRDPADPSRYWVESDNQGLFGVADSWTHGIGSLARDQIRALVLFRIPQRVRVPGRRRGRRATTGDAG</sequence>
<gene>
    <name evidence="1" type="ORF">GCM10009867_11250</name>
</gene>
<comment type="caution">
    <text evidence="1">The sequence shown here is derived from an EMBL/GenBank/DDBJ whole genome shotgun (WGS) entry which is preliminary data.</text>
</comment>
<reference evidence="2" key="1">
    <citation type="journal article" date="2019" name="Int. J. Syst. Evol. Microbiol.">
        <title>The Global Catalogue of Microorganisms (GCM) 10K type strain sequencing project: providing services to taxonomists for standard genome sequencing and annotation.</title>
        <authorList>
            <consortium name="The Broad Institute Genomics Platform"/>
            <consortium name="The Broad Institute Genome Sequencing Center for Infectious Disease"/>
            <person name="Wu L."/>
            <person name="Ma J."/>
        </authorList>
    </citation>
    <scope>NUCLEOTIDE SEQUENCE [LARGE SCALE GENOMIC DNA]</scope>
    <source>
        <strain evidence="2">JCM 16378</strain>
    </source>
</reference>
<dbReference type="EMBL" id="BAAARN010000001">
    <property type="protein sequence ID" value="GAA2733385.1"/>
    <property type="molecule type" value="Genomic_DNA"/>
</dbReference>
<evidence type="ECO:0000313" key="2">
    <source>
        <dbReference type="Proteomes" id="UP001501326"/>
    </source>
</evidence>
<proteinExistence type="predicted"/>
<dbReference type="SUPFAM" id="SSF51306">
    <property type="entry name" value="LexA/Signal peptidase"/>
    <property type="match status" value="1"/>
</dbReference>
<dbReference type="Proteomes" id="UP001501326">
    <property type="component" value="Unassembled WGS sequence"/>
</dbReference>
<dbReference type="InterPro" id="IPR036286">
    <property type="entry name" value="LexA/Signal_pep-like_sf"/>
</dbReference>
<dbReference type="CDD" id="cd06462">
    <property type="entry name" value="Peptidase_S24_S26"/>
    <property type="match status" value="1"/>
</dbReference>
<evidence type="ECO:0008006" key="3">
    <source>
        <dbReference type="Google" id="ProtNLM"/>
    </source>
</evidence>